<reference evidence="1 3" key="1">
    <citation type="journal article" date="2008" name="Science">
        <title>The Physcomitrella genome reveals evolutionary insights into the conquest of land by plants.</title>
        <authorList>
            <person name="Rensing S."/>
            <person name="Lang D."/>
            <person name="Zimmer A."/>
            <person name="Terry A."/>
            <person name="Salamov A."/>
            <person name="Shapiro H."/>
            <person name="Nishiyama T."/>
            <person name="Perroud P.-F."/>
            <person name="Lindquist E."/>
            <person name="Kamisugi Y."/>
            <person name="Tanahashi T."/>
            <person name="Sakakibara K."/>
            <person name="Fujita T."/>
            <person name="Oishi K."/>
            <person name="Shin-I T."/>
            <person name="Kuroki Y."/>
            <person name="Toyoda A."/>
            <person name="Suzuki Y."/>
            <person name="Hashimoto A."/>
            <person name="Yamaguchi K."/>
            <person name="Sugano A."/>
            <person name="Kohara Y."/>
            <person name="Fujiyama A."/>
            <person name="Anterola A."/>
            <person name="Aoki S."/>
            <person name="Ashton N."/>
            <person name="Barbazuk W.B."/>
            <person name="Barker E."/>
            <person name="Bennetzen J."/>
            <person name="Bezanilla M."/>
            <person name="Blankenship R."/>
            <person name="Cho S.H."/>
            <person name="Dutcher S."/>
            <person name="Estelle M."/>
            <person name="Fawcett J.A."/>
            <person name="Gundlach H."/>
            <person name="Hanada K."/>
            <person name="Heyl A."/>
            <person name="Hicks K.A."/>
            <person name="Hugh J."/>
            <person name="Lohr M."/>
            <person name="Mayer K."/>
            <person name="Melkozernov A."/>
            <person name="Murata T."/>
            <person name="Nelson D."/>
            <person name="Pils B."/>
            <person name="Prigge M."/>
            <person name="Reiss B."/>
            <person name="Renner T."/>
            <person name="Rombauts S."/>
            <person name="Rushton P."/>
            <person name="Sanderfoot A."/>
            <person name="Schween G."/>
            <person name="Shiu S.-H."/>
            <person name="Stueber K."/>
            <person name="Theodoulou F.L."/>
            <person name="Tu H."/>
            <person name="Van de Peer Y."/>
            <person name="Verrier P.J."/>
            <person name="Waters E."/>
            <person name="Wood A."/>
            <person name="Yang L."/>
            <person name="Cove D."/>
            <person name="Cuming A."/>
            <person name="Hasebe M."/>
            <person name="Lucas S."/>
            <person name="Mishler D.B."/>
            <person name="Reski R."/>
            <person name="Grigoriev I."/>
            <person name="Quatrano R.S."/>
            <person name="Boore J.L."/>
        </authorList>
    </citation>
    <scope>NUCLEOTIDE SEQUENCE [LARGE SCALE GENOMIC DNA]</scope>
    <source>
        <strain evidence="2 3">cv. Gransden 2004</strain>
    </source>
</reference>
<organism evidence="1">
    <name type="scientific">Physcomitrium patens</name>
    <name type="common">Spreading-leaved earth moss</name>
    <name type="synonym">Physcomitrella patens</name>
    <dbReference type="NCBI Taxonomy" id="3218"/>
    <lineage>
        <taxon>Eukaryota</taxon>
        <taxon>Viridiplantae</taxon>
        <taxon>Streptophyta</taxon>
        <taxon>Embryophyta</taxon>
        <taxon>Bryophyta</taxon>
        <taxon>Bryophytina</taxon>
        <taxon>Bryopsida</taxon>
        <taxon>Funariidae</taxon>
        <taxon>Funariales</taxon>
        <taxon>Funariaceae</taxon>
        <taxon>Physcomitrium</taxon>
    </lineage>
</organism>
<dbReference type="Gramene" id="Pp3c9_18870V3.1">
    <property type="protein sequence ID" value="PAC:32912810.CDS.1"/>
    <property type="gene ID" value="Pp3c9_18870"/>
</dbReference>
<reference evidence="2" key="3">
    <citation type="submission" date="2020-12" db="UniProtKB">
        <authorList>
            <consortium name="EnsemblPlants"/>
        </authorList>
    </citation>
    <scope>IDENTIFICATION</scope>
</reference>
<dbReference type="InParanoid" id="A0A2K1K3R9"/>
<name>A0A2K1K3R9_PHYPA</name>
<dbReference type="EnsemblPlants" id="Pp3c9_18870V3.1">
    <property type="protein sequence ID" value="PAC:32912810.CDS.1"/>
    <property type="gene ID" value="Pp3c9_18870"/>
</dbReference>
<proteinExistence type="predicted"/>
<dbReference type="Proteomes" id="UP000006727">
    <property type="component" value="Chromosome 9"/>
</dbReference>
<keyword evidence="3" id="KW-1185">Reference proteome</keyword>
<dbReference type="Gramene" id="Pp3c9_18870V3.2">
    <property type="protein sequence ID" value="PAC:32912811.CDS.1"/>
    <property type="gene ID" value="Pp3c9_18870"/>
</dbReference>
<gene>
    <name evidence="1" type="ORF">PHYPA_012896</name>
</gene>
<sequence length="74" mass="8844">MVFELFYKYSSQAVIDELRVLQLFIYTDNKENKIIYIDMYIEVLLSKQTLGLVSFGKRKRKENKTLKKALFTND</sequence>
<evidence type="ECO:0000313" key="2">
    <source>
        <dbReference type="EnsemblPlants" id="PAC:32912810.CDS.1"/>
    </source>
</evidence>
<dbReference type="EnsemblPlants" id="Pp3c9_18870V3.2">
    <property type="protein sequence ID" value="PAC:32912811.CDS.1"/>
    <property type="gene ID" value="Pp3c9_18870"/>
</dbReference>
<accession>A0A2K1K3R9</accession>
<dbReference type="AlphaFoldDB" id="A0A2K1K3R9"/>
<evidence type="ECO:0000313" key="1">
    <source>
        <dbReference type="EMBL" id="PNR48420.1"/>
    </source>
</evidence>
<evidence type="ECO:0000313" key="3">
    <source>
        <dbReference type="Proteomes" id="UP000006727"/>
    </source>
</evidence>
<protein>
    <submittedName>
        <fullName evidence="1 2">Uncharacterized protein</fullName>
    </submittedName>
</protein>
<reference evidence="1 3" key="2">
    <citation type="journal article" date="2018" name="Plant J.">
        <title>The Physcomitrella patens chromosome-scale assembly reveals moss genome structure and evolution.</title>
        <authorList>
            <person name="Lang D."/>
            <person name="Ullrich K.K."/>
            <person name="Murat F."/>
            <person name="Fuchs J."/>
            <person name="Jenkins J."/>
            <person name="Haas F.B."/>
            <person name="Piednoel M."/>
            <person name="Gundlach H."/>
            <person name="Van Bel M."/>
            <person name="Meyberg R."/>
            <person name="Vives C."/>
            <person name="Morata J."/>
            <person name="Symeonidi A."/>
            <person name="Hiss M."/>
            <person name="Muchero W."/>
            <person name="Kamisugi Y."/>
            <person name="Saleh O."/>
            <person name="Blanc G."/>
            <person name="Decker E.L."/>
            <person name="van Gessel N."/>
            <person name="Grimwood J."/>
            <person name="Hayes R.D."/>
            <person name="Graham S.W."/>
            <person name="Gunter L.E."/>
            <person name="McDaniel S.F."/>
            <person name="Hoernstein S.N.W."/>
            <person name="Larsson A."/>
            <person name="Li F.W."/>
            <person name="Perroud P.F."/>
            <person name="Phillips J."/>
            <person name="Ranjan P."/>
            <person name="Rokshar D.S."/>
            <person name="Rothfels C.J."/>
            <person name="Schneider L."/>
            <person name="Shu S."/>
            <person name="Stevenson D.W."/>
            <person name="Thummler F."/>
            <person name="Tillich M."/>
            <person name="Villarreal Aguilar J.C."/>
            <person name="Widiez T."/>
            <person name="Wong G.K."/>
            <person name="Wymore A."/>
            <person name="Zhang Y."/>
            <person name="Zimmer A.D."/>
            <person name="Quatrano R.S."/>
            <person name="Mayer K.F.X."/>
            <person name="Goodstein D."/>
            <person name="Casacuberta J.M."/>
            <person name="Vandepoele K."/>
            <person name="Reski R."/>
            <person name="Cuming A.C."/>
            <person name="Tuskan G.A."/>
            <person name="Maumus F."/>
            <person name="Salse J."/>
            <person name="Schmutz J."/>
            <person name="Rensing S.A."/>
        </authorList>
    </citation>
    <scope>NUCLEOTIDE SEQUENCE [LARGE SCALE GENOMIC DNA]</scope>
    <source>
        <strain evidence="2 3">cv. Gransden 2004</strain>
    </source>
</reference>
<dbReference type="EMBL" id="ABEU02000009">
    <property type="protein sequence ID" value="PNR48420.1"/>
    <property type="molecule type" value="Genomic_DNA"/>
</dbReference>